<proteinExistence type="predicted"/>
<dbReference type="EMBL" id="BAAAQM010000009">
    <property type="protein sequence ID" value="GAA1964074.1"/>
    <property type="molecule type" value="Genomic_DNA"/>
</dbReference>
<evidence type="ECO:0000313" key="3">
    <source>
        <dbReference type="Proteomes" id="UP001499854"/>
    </source>
</evidence>
<evidence type="ECO:0000259" key="1">
    <source>
        <dbReference type="Pfam" id="PF26366"/>
    </source>
</evidence>
<reference evidence="2 3" key="1">
    <citation type="journal article" date="2019" name="Int. J. Syst. Evol. Microbiol.">
        <title>The Global Catalogue of Microorganisms (GCM) 10K type strain sequencing project: providing services to taxonomists for standard genome sequencing and annotation.</title>
        <authorList>
            <consortium name="The Broad Institute Genomics Platform"/>
            <consortium name="The Broad Institute Genome Sequencing Center for Infectious Disease"/>
            <person name="Wu L."/>
            <person name="Ma J."/>
        </authorList>
    </citation>
    <scope>NUCLEOTIDE SEQUENCE [LARGE SCALE GENOMIC DNA]</scope>
    <source>
        <strain evidence="2 3">JCM 16013</strain>
    </source>
</reference>
<dbReference type="RefSeq" id="WP_344656813.1">
    <property type="nucleotide sequence ID" value="NZ_BAAAQM010000009.1"/>
</dbReference>
<dbReference type="Pfam" id="PF26366">
    <property type="entry name" value="DUF8094"/>
    <property type="match status" value="1"/>
</dbReference>
<protein>
    <recommendedName>
        <fullName evidence="1">DUF8094 domain-containing protein</fullName>
    </recommendedName>
</protein>
<keyword evidence="3" id="KW-1185">Reference proteome</keyword>
<sequence length="292" mass="30450">MSKDEAAKVLTDYEKANNAANASVDTAAIAKIESGSLLANDQASYLYALGAGGDKLKQAKQPISLTNPAFYISRSTAYPRGFFVTAQSVQTGASNAGWLIHFAQAAAGAPWMADSLVFLASGKQWPEFAVGADGLLDDEAVQRDKLALAPLDLVSADRTMLADNNAGQPASPFLNDDVTAAEQRWIQGESDAVSPATVALTVTTELAPSPLTMPLKNGGELVLWGSRLSLRISQSGRTFAFTDPGWSKVAGHDSFSGGFTADAVFLAAAVDPADKGAKIEKIAENGGLVAVR</sequence>
<dbReference type="Proteomes" id="UP001499854">
    <property type="component" value="Unassembled WGS sequence"/>
</dbReference>
<dbReference type="InterPro" id="IPR058407">
    <property type="entry name" value="DUF8094"/>
</dbReference>
<comment type="caution">
    <text evidence="2">The sequence shown here is derived from an EMBL/GenBank/DDBJ whole genome shotgun (WGS) entry which is preliminary data.</text>
</comment>
<name>A0ABN2R5R4_9ACTN</name>
<feature type="domain" description="DUF8094" evidence="1">
    <location>
        <begin position="2"/>
        <end position="277"/>
    </location>
</feature>
<organism evidence="2 3">
    <name type="scientific">Catenulispora subtropica</name>
    <dbReference type="NCBI Taxonomy" id="450798"/>
    <lineage>
        <taxon>Bacteria</taxon>
        <taxon>Bacillati</taxon>
        <taxon>Actinomycetota</taxon>
        <taxon>Actinomycetes</taxon>
        <taxon>Catenulisporales</taxon>
        <taxon>Catenulisporaceae</taxon>
        <taxon>Catenulispora</taxon>
    </lineage>
</organism>
<evidence type="ECO:0000313" key="2">
    <source>
        <dbReference type="EMBL" id="GAA1964074.1"/>
    </source>
</evidence>
<accession>A0ABN2R5R4</accession>
<gene>
    <name evidence="2" type="ORF">GCM10009838_21620</name>
</gene>